<sequence length="57" mass="6088">MSSENTAAPQAHKPNASGGALDRYFKITERGSSISAEIRGGLAAFFAMSYIVVLNPW</sequence>
<name>A0A448UYN5_9MICC</name>
<gene>
    <name evidence="1" type="primary">yjcD</name>
    <name evidence="1" type="ORF">NCTC10918_02306</name>
</gene>
<dbReference type="Proteomes" id="UP000270988">
    <property type="component" value="Chromosome"/>
</dbReference>
<evidence type="ECO:0000313" key="1">
    <source>
        <dbReference type="EMBL" id="VEJ31013.1"/>
    </source>
</evidence>
<reference evidence="1 2" key="1">
    <citation type="submission" date="2018-12" db="EMBL/GenBank/DDBJ databases">
        <authorList>
            <consortium name="Pathogen Informatics"/>
        </authorList>
    </citation>
    <scope>NUCLEOTIDE SEQUENCE [LARGE SCALE GENOMIC DNA]</scope>
    <source>
        <strain evidence="1 2">NCTC10918</strain>
    </source>
</reference>
<proteinExistence type="predicted"/>
<dbReference type="AlphaFoldDB" id="A0A448UYN5"/>
<protein>
    <submittedName>
        <fullName evidence="1">Permease yjcD</fullName>
    </submittedName>
</protein>
<evidence type="ECO:0000313" key="2">
    <source>
        <dbReference type="Proteomes" id="UP000270988"/>
    </source>
</evidence>
<organism evidence="1 2">
    <name type="scientific">Rothia dentocariosa</name>
    <dbReference type="NCBI Taxonomy" id="2047"/>
    <lineage>
        <taxon>Bacteria</taxon>
        <taxon>Bacillati</taxon>
        <taxon>Actinomycetota</taxon>
        <taxon>Actinomycetes</taxon>
        <taxon>Micrococcales</taxon>
        <taxon>Micrococcaceae</taxon>
        <taxon>Rothia</taxon>
    </lineage>
</organism>
<dbReference type="EMBL" id="LR134521">
    <property type="protein sequence ID" value="VEJ31013.1"/>
    <property type="molecule type" value="Genomic_DNA"/>
</dbReference>
<accession>A0A448UYN5</accession>